<dbReference type="InterPro" id="IPR000668">
    <property type="entry name" value="Peptidase_C1A_C"/>
</dbReference>
<dbReference type="CDD" id="cd02698">
    <property type="entry name" value="Peptidase_C1A_CathepsinX"/>
    <property type="match status" value="1"/>
</dbReference>
<dbReference type="InParanoid" id="T0R2Q3"/>
<reference evidence="13 14" key="1">
    <citation type="submission" date="2012-04" db="EMBL/GenBank/DDBJ databases">
        <title>The Genome Sequence of Saprolegnia declina VS20.</title>
        <authorList>
            <consortium name="The Broad Institute Genome Sequencing Platform"/>
            <person name="Russ C."/>
            <person name="Nusbaum C."/>
            <person name="Tyler B."/>
            <person name="van West P."/>
            <person name="Dieguez-Uribeondo J."/>
            <person name="de Bruijn I."/>
            <person name="Tripathy S."/>
            <person name="Jiang R."/>
            <person name="Young S.K."/>
            <person name="Zeng Q."/>
            <person name="Gargeya S."/>
            <person name="Fitzgerald M."/>
            <person name="Haas B."/>
            <person name="Abouelleil A."/>
            <person name="Alvarado L."/>
            <person name="Arachchi H.M."/>
            <person name="Berlin A."/>
            <person name="Chapman S.B."/>
            <person name="Goldberg J."/>
            <person name="Griggs A."/>
            <person name="Gujja S."/>
            <person name="Hansen M."/>
            <person name="Howarth C."/>
            <person name="Imamovic A."/>
            <person name="Larimer J."/>
            <person name="McCowen C."/>
            <person name="Montmayeur A."/>
            <person name="Murphy C."/>
            <person name="Neiman D."/>
            <person name="Pearson M."/>
            <person name="Priest M."/>
            <person name="Roberts A."/>
            <person name="Saif S."/>
            <person name="Shea T."/>
            <person name="Sisk P."/>
            <person name="Sykes S."/>
            <person name="Wortman J."/>
            <person name="Nusbaum C."/>
            <person name="Birren B."/>
        </authorList>
    </citation>
    <scope>NUCLEOTIDE SEQUENCE [LARGE SCALE GENOMIC DNA]</scope>
    <source>
        <strain evidence="13 14">VS20</strain>
    </source>
</reference>
<dbReference type="RefSeq" id="XP_008604955.1">
    <property type="nucleotide sequence ID" value="XM_008606733.1"/>
</dbReference>
<dbReference type="InterPro" id="IPR038765">
    <property type="entry name" value="Papain-like_cys_pep_sf"/>
</dbReference>
<feature type="signal peptide" evidence="11">
    <location>
        <begin position="1"/>
        <end position="16"/>
    </location>
</feature>
<dbReference type="eggNOG" id="KOG1543">
    <property type="taxonomic scope" value="Eukaryota"/>
</dbReference>
<name>T0R2Q3_SAPDV</name>
<accession>T0R2Q3</accession>
<evidence type="ECO:0000256" key="11">
    <source>
        <dbReference type="SAM" id="SignalP"/>
    </source>
</evidence>
<evidence type="ECO:0000256" key="1">
    <source>
        <dbReference type="ARBA" id="ARBA00001594"/>
    </source>
</evidence>
<dbReference type="SUPFAM" id="SSF54001">
    <property type="entry name" value="Cysteine proteinases"/>
    <property type="match status" value="2"/>
</dbReference>
<dbReference type="GeneID" id="19941943"/>
<feature type="chain" id="PRO_5018560913" description="cathepsin X" evidence="11">
    <location>
        <begin position="17"/>
        <end position="602"/>
    </location>
</feature>
<evidence type="ECO:0000256" key="6">
    <source>
        <dbReference type="ARBA" id="ARBA00022801"/>
    </source>
</evidence>
<dbReference type="OrthoDB" id="190265at2759"/>
<dbReference type="Proteomes" id="UP000030762">
    <property type="component" value="Unassembled WGS sequence"/>
</dbReference>
<dbReference type="PANTHER" id="PTHR12411">
    <property type="entry name" value="CYSTEINE PROTEASE FAMILY C1-RELATED"/>
    <property type="match status" value="1"/>
</dbReference>
<organism evidence="13 14">
    <name type="scientific">Saprolegnia diclina (strain VS20)</name>
    <dbReference type="NCBI Taxonomy" id="1156394"/>
    <lineage>
        <taxon>Eukaryota</taxon>
        <taxon>Sar</taxon>
        <taxon>Stramenopiles</taxon>
        <taxon>Oomycota</taxon>
        <taxon>Saprolegniomycetes</taxon>
        <taxon>Saprolegniales</taxon>
        <taxon>Saprolegniaceae</taxon>
        <taxon>Saprolegnia</taxon>
    </lineage>
</organism>
<dbReference type="FunFam" id="3.90.70.10:FF:000117">
    <property type="entry name" value="Probable papain cysteine protease"/>
    <property type="match status" value="2"/>
</dbReference>
<dbReference type="STRING" id="1156394.T0R2Q3"/>
<dbReference type="PROSITE" id="PS00640">
    <property type="entry name" value="THIOL_PROTEASE_ASN"/>
    <property type="match status" value="2"/>
</dbReference>
<dbReference type="GO" id="GO:0016807">
    <property type="term" value="F:cysteine-type carboxypeptidase activity"/>
    <property type="evidence" value="ECO:0007669"/>
    <property type="project" value="UniProtKB-EC"/>
</dbReference>
<comment type="similarity">
    <text evidence="2">Belongs to the peptidase C1 family.</text>
</comment>
<dbReference type="AlphaFoldDB" id="T0R2Q3"/>
<dbReference type="InterPro" id="IPR033157">
    <property type="entry name" value="CTSZ"/>
</dbReference>
<keyword evidence="14" id="KW-1185">Reference proteome</keyword>
<dbReference type="InterPro" id="IPR013128">
    <property type="entry name" value="Peptidase_C1A"/>
</dbReference>
<evidence type="ECO:0000313" key="14">
    <source>
        <dbReference type="Proteomes" id="UP000030762"/>
    </source>
</evidence>
<protein>
    <recommendedName>
        <fullName evidence="3">cathepsin X</fullName>
        <ecNumber evidence="3">3.4.18.1</ecNumber>
    </recommendedName>
</protein>
<feature type="domain" description="Peptidase C1A papain C-terminal" evidence="12">
    <location>
        <begin position="356"/>
        <end position="594"/>
    </location>
</feature>
<gene>
    <name evidence="13" type="ORF">SDRG_01216</name>
</gene>
<keyword evidence="7" id="KW-0788">Thiol protease</keyword>
<evidence type="ECO:0000256" key="10">
    <source>
        <dbReference type="ARBA" id="ARBA00023180"/>
    </source>
</evidence>
<dbReference type="InterPro" id="IPR025661">
    <property type="entry name" value="Pept_asp_AS"/>
</dbReference>
<evidence type="ECO:0000256" key="9">
    <source>
        <dbReference type="ARBA" id="ARBA00023157"/>
    </source>
</evidence>
<keyword evidence="9" id="KW-1015">Disulfide bond</keyword>
<evidence type="ECO:0000256" key="5">
    <source>
        <dbReference type="ARBA" id="ARBA00022729"/>
    </source>
</evidence>
<dbReference type="Pfam" id="PF00112">
    <property type="entry name" value="Peptidase_C1"/>
    <property type="match status" value="2"/>
</dbReference>
<dbReference type="VEuPathDB" id="FungiDB:SDRG_01216"/>
<keyword evidence="5 11" id="KW-0732">Signal</keyword>
<dbReference type="PRINTS" id="PR00705">
    <property type="entry name" value="PAPAIN"/>
</dbReference>
<evidence type="ECO:0000259" key="12">
    <source>
        <dbReference type="SMART" id="SM00645"/>
    </source>
</evidence>
<keyword evidence="4 13" id="KW-0645">Protease</keyword>
<evidence type="ECO:0000256" key="8">
    <source>
        <dbReference type="ARBA" id="ARBA00023145"/>
    </source>
</evidence>
<evidence type="ECO:0000256" key="7">
    <source>
        <dbReference type="ARBA" id="ARBA00022807"/>
    </source>
</evidence>
<evidence type="ECO:0000313" key="13">
    <source>
        <dbReference type="EMBL" id="EQC41241.1"/>
    </source>
</evidence>
<evidence type="ECO:0000256" key="2">
    <source>
        <dbReference type="ARBA" id="ARBA00008455"/>
    </source>
</evidence>
<dbReference type="SMART" id="SM00645">
    <property type="entry name" value="Pept_C1"/>
    <property type="match status" value="2"/>
</dbReference>
<dbReference type="EC" id="3.4.18.1" evidence="3"/>
<comment type="catalytic activity">
    <reaction evidence="1">
        <text>Release of C-terminal amino acid residues with broad specificity, but lacks action on C-terminal proline. Shows weak endopeptidase activity.</text>
        <dbReference type="EC" id="3.4.18.1"/>
    </reaction>
</comment>
<dbReference type="EMBL" id="JH767134">
    <property type="protein sequence ID" value="EQC41241.1"/>
    <property type="molecule type" value="Genomic_DNA"/>
</dbReference>
<dbReference type="OMA" id="KDNGCHG"/>
<evidence type="ECO:0000256" key="4">
    <source>
        <dbReference type="ARBA" id="ARBA00022670"/>
    </source>
</evidence>
<feature type="domain" description="Peptidase C1A papain C-terminal" evidence="12">
    <location>
        <begin position="45"/>
        <end position="291"/>
    </location>
</feature>
<dbReference type="Gene3D" id="3.90.70.10">
    <property type="entry name" value="Cysteine proteinases"/>
    <property type="match status" value="2"/>
</dbReference>
<keyword evidence="6" id="KW-0378">Hydrolase</keyword>
<keyword evidence="10" id="KW-0325">Glycoprotein</keyword>
<keyword evidence="8" id="KW-0865">Zymogen</keyword>
<sequence>MLVLGSLAALLTTASAFTKCHQRHPNRTQVLLTPRPHEVLSANALPDHFDWRNVNGTNFVTVSRNQHVPHYCGSCWAFAATSALSDRIRIARELHPDDGKDRVLVTRQVNLSPQVLLNCDKEDEGCHGGEGLSAYRYIHEHGIPEEGCQRYLATGHDVGNTCTDIDICRNCVPSKGCFPQTSYDTYHVSEYGNVDGEAKMMAEIYARGPIVCGVAVTDEFLNYNGGVIDDKTGRTDIDHDISIVGWGVARDGTKYWVGRNSWGTYWGEDGWFRLRRGNNNLGVETDCAFGVPSDNGWPKRHTTTTSPIKAPVWSGEVQSLSRPRPVGGNHRSPVHFVGGEKVLSPRPIDEVDVAALPKQWDWRNIAGTNFVTWDKNQHIPQYCGSCWAQGTTSALSDRIAILRNASWPEVALSPQVLVNCHGGGSCEGGNPGAVYEYAHKHGIPDQTCQAYVAKDGQCSALGVCETCWPTNSSFSPGACVPVTKFTSYYVAEYGHVRGANQMKAELYKRGPIGCGMHVTDKFEQYDGGIYSEKLWFPIPNHEISVAGWGFDEETQTEYWIGRNSWGTYWGENGWFRIKMHGDNLGIEGDCDWGVPIPDGSKP</sequence>
<proteinExistence type="inferred from homology"/>
<evidence type="ECO:0000256" key="3">
    <source>
        <dbReference type="ARBA" id="ARBA00012516"/>
    </source>
</evidence>
<dbReference type="GO" id="GO:0006508">
    <property type="term" value="P:proteolysis"/>
    <property type="evidence" value="ECO:0007669"/>
    <property type="project" value="UniProtKB-KW"/>
</dbReference>